<evidence type="ECO:0000256" key="1">
    <source>
        <dbReference type="ARBA" id="ARBA00022729"/>
    </source>
</evidence>
<dbReference type="PANTHER" id="PTHR11008:SF41">
    <property type="entry name" value="RE70318P"/>
    <property type="match status" value="1"/>
</dbReference>
<proteinExistence type="inferred from homology"/>
<sequence>MKINVAFLLACICSASAASSLIDKWGRCKISDPNLNECLSKACKNMVVDLRPGNTEHGIPPWEPFHINKMVLKSGGKGPVNMEMTMEDTTCTHISEYSDLVVDASNLKNMVLKMRLTIPIMNITSKYTMKGQMLSIPIKGKGDAKMHLSGLKLDIILKGKPLMKDGKTYWEVNVFEVVFNPTKAKFEYTGLFNGDKKLGEATNKVLNDNWKLMNKEFQPYISSEFGKTAIPIANAITQMEPFDEMFPK</sequence>
<dbReference type="Pfam" id="PF06585">
    <property type="entry name" value="JHBP"/>
    <property type="match status" value="1"/>
</dbReference>
<organism evidence="5 6">
    <name type="scientific">Bemisia tabaci</name>
    <name type="common">Sweetpotato whitefly</name>
    <name type="synonym">Aleurodes tabaci</name>
    <dbReference type="NCBI Taxonomy" id="7038"/>
    <lineage>
        <taxon>Eukaryota</taxon>
        <taxon>Metazoa</taxon>
        <taxon>Ecdysozoa</taxon>
        <taxon>Arthropoda</taxon>
        <taxon>Hexapoda</taxon>
        <taxon>Insecta</taxon>
        <taxon>Pterygota</taxon>
        <taxon>Neoptera</taxon>
        <taxon>Paraneoptera</taxon>
        <taxon>Hemiptera</taxon>
        <taxon>Sternorrhyncha</taxon>
        <taxon>Aleyrodoidea</taxon>
        <taxon>Aleyrodidae</taxon>
        <taxon>Aleyrodinae</taxon>
        <taxon>Bemisia</taxon>
    </lineage>
</organism>
<name>A0A9P0APK6_BEMTA</name>
<dbReference type="FunFam" id="3.15.10.30:FF:000001">
    <property type="entry name" value="Takeout-like protein 1"/>
    <property type="match status" value="1"/>
</dbReference>
<dbReference type="Gene3D" id="3.15.10.30">
    <property type="entry name" value="Haemolymph juvenile hormone binding protein"/>
    <property type="match status" value="1"/>
</dbReference>
<reference evidence="5" key="1">
    <citation type="submission" date="2021-12" db="EMBL/GenBank/DDBJ databases">
        <authorList>
            <person name="King R."/>
        </authorList>
    </citation>
    <scope>NUCLEOTIDE SEQUENCE</scope>
</reference>
<dbReference type="InterPro" id="IPR010562">
    <property type="entry name" value="Haemolymph_juvenile_hormone-bd"/>
</dbReference>
<dbReference type="GO" id="GO:0005615">
    <property type="term" value="C:extracellular space"/>
    <property type="evidence" value="ECO:0007669"/>
    <property type="project" value="TreeGrafter"/>
</dbReference>
<dbReference type="InterPro" id="IPR038606">
    <property type="entry name" value="To_sf"/>
</dbReference>
<dbReference type="SMART" id="SM00700">
    <property type="entry name" value="JHBP"/>
    <property type="match status" value="1"/>
</dbReference>
<accession>A0A9P0APK6</accession>
<feature type="signal peptide" evidence="4">
    <location>
        <begin position="1"/>
        <end position="17"/>
    </location>
</feature>
<dbReference type="EMBL" id="OU963869">
    <property type="protein sequence ID" value="CAH0395067.1"/>
    <property type="molecule type" value="Genomic_DNA"/>
</dbReference>
<dbReference type="PANTHER" id="PTHR11008">
    <property type="entry name" value="PROTEIN TAKEOUT-LIKE PROTEIN"/>
    <property type="match status" value="1"/>
</dbReference>
<protein>
    <submittedName>
        <fullName evidence="5">Uncharacterized protein</fullName>
    </submittedName>
</protein>
<dbReference type="Proteomes" id="UP001152759">
    <property type="component" value="Chromosome 8"/>
</dbReference>
<evidence type="ECO:0000313" key="5">
    <source>
        <dbReference type="EMBL" id="CAH0395067.1"/>
    </source>
</evidence>
<keyword evidence="2" id="KW-0090">Biological rhythms</keyword>
<evidence type="ECO:0000256" key="2">
    <source>
        <dbReference type="ARBA" id="ARBA00023108"/>
    </source>
</evidence>
<dbReference type="GO" id="GO:0007623">
    <property type="term" value="P:circadian rhythm"/>
    <property type="evidence" value="ECO:0007669"/>
    <property type="project" value="UniProtKB-ARBA"/>
</dbReference>
<keyword evidence="1 4" id="KW-0732">Signal</keyword>
<keyword evidence="6" id="KW-1185">Reference proteome</keyword>
<evidence type="ECO:0000313" key="6">
    <source>
        <dbReference type="Proteomes" id="UP001152759"/>
    </source>
</evidence>
<evidence type="ECO:0000256" key="4">
    <source>
        <dbReference type="SAM" id="SignalP"/>
    </source>
</evidence>
<dbReference type="KEGG" id="btab:109043037"/>
<gene>
    <name evidence="5" type="ORF">BEMITA_LOCUS13297</name>
</gene>
<comment type="similarity">
    <text evidence="3">Belongs to the TO family.</text>
</comment>
<dbReference type="AlphaFoldDB" id="A0A9P0APK6"/>
<feature type="chain" id="PRO_5040501591" evidence="4">
    <location>
        <begin position="18"/>
        <end position="248"/>
    </location>
</feature>
<evidence type="ECO:0000256" key="3">
    <source>
        <dbReference type="ARBA" id="ARBA00060902"/>
    </source>
</evidence>